<reference evidence="1" key="1">
    <citation type="journal article" date="2023" name="Plant J.">
        <title>Genome sequences and population genomics provide insights into the demographic history, inbreeding, and mutation load of two 'living fossil' tree species of Dipteronia.</title>
        <authorList>
            <person name="Feng Y."/>
            <person name="Comes H.P."/>
            <person name="Chen J."/>
            <person name="Zhu S."/>
            <person name="Lu R."/>
            <person name="Zhang X."/>
            <person name="Li P."/>
            <person name="Qiu J."/>
            <person name="Olsen K.M."/>
            <person name="Qiu Y."/>
        </authorList>
    </citation>
    <scope>NUCLEOTIDE SEQUENCE</scope>
    <source>
        <strain evidence="1">KIB01</strain>
    </source>
</reference>
<dbReference type="AlphaFoldDB" id="A0AAD9WRX8"/>
<keyword evidence="2" id="KW-1185">Reference proteome</keyword>
<name>A0AAD9WRX8_9ROSI</name>
<comment type="caution">
    <text evidence="1">The sequence shown here is derived from an EMBL/GenBank/DDBJ whole genome shotgun (WGS) entry which is preliminary data.</text>
</comment>
<evidence type="ECO:0000313" key="1">
    <source>
        <dbReference type="EMBL" id="KAK2640158.1"/>
    </source>
</evidence>
<protein>
    <submittedName>
        <fullName evidence="1">Uncharacterized protein</fullName>
    </submittedName>
</protein>
<dbReference type="Proteomes" id="UP001280121">
    <property type="component" value="Unassembled WGS sequence"/>
</dbReference>
<proteinExistence type="predicted"/>
<evidence type="ECO:0000313" key="2">
    <source>
        <dbReference type="Proteomes" id="UP001280121"/>
    </source>
</evidence>
<dbReference type="EMBL" id="JANJYI010000008">
    <property type="protein sequence ID" value="KAK2640158.1"/>
    <property type="molecule type" value="Genomic_DNA"/>
</dbReference>
<sequence length="63" mass="7102">MSTMEKLFMQIFEEKNKIVEQVRHQTLLFDQQLAAKCLLEGIAPPPWLWSPSFPSAPSAATGL</sequence>
<accession>A0AAD9WRX8</accession>
<gene>
    <name evidence="1" type="ORF">Ddye_027953</name>
</gene>
<organism evidence="1 2">
    <name type="scientific">Dipteronia dyeriana</name>
    <dbReference type="NCBI Taxonomy" id="168575"/>
    <lineage>
        <taxon>Eukaryota</taxon>
        <taxon>Viridiplantae</taxon>
        <taxon>Streptophyta</taxon>
        <taxon>Embryophyta</taxon>
        <taxon>Tracheophyta</taxon>
        <taxon>Spermatophyta</taxon>
        <taxon>Magnoliopsida</taxon>
        <taxon>eudicotyledons</taxon>
        <taxon>Gunneridae</taxon>
        <taxon>Pentapetalae</taxon>
        <taxon>rosids</taxon>
        <taxon>malvids</taxon>
        <taxon>Sapindales</taxon>
        <taxon>Sapindaceae</taxon>
        <taxon>Hippocastanoideae</taxon>
        <taxon>Acereae</taxon>
        <taxon>Dipteronia</taxon>
    </lineage>
</organism>